<evidence type="ECO:0000313" key="1">
    <source>
        <dbReference type="EMBL" id="KAI0056178.1"/>
    </source>
</evidence>
<reference evidence="1" key="1">
    <citation type="submission" date="2021-03" db="EMBL/GenBank/DDBJ databases">
        <authorList>
            <consortium name="DOE Joint Genome Institute"/>
            <person name="Ahrendt S."/>
            <person name="Looney B.P."/>
            <person name="Miyauchi S."/>
            <person name="Morin E."/>
            <person name="Drula E."/>
            <person name="Courty P.E."/>
            <person name="Chicoki N."/>
            <person name="Fauchery L."/>
            <person name="Kohler A."/>
            <person name="Kuo A."/>
            <person name="Labutti K."/>
            <person name="Pangilinan J."/>
            <person name="Lipzen A."/>
            <person name="Riley R."/>
            <person name="Andreopoulos W."/>
            <person name="He G."/>
            <person name="Johnson J."/>
            <person name="Barry K.W."/>
            <person name="Grigoriev I.V."/>
            <person name="Nagy L."/>
            <person name="Hibbett D."/>
            <person name="Henrissat B."/>
            <person name="Matheny P.B."/>
            <person name="Labbe J."/>
            <person name="Martin F."/>
        </authorList>
    </citation>
    <scope>NUCLEOTIDE SEQUENCE</scope>
    <source>
        <strain evidence="1">HHB10654</strain>
    </source>
</reference>
<protein>
    <submittedName>
        <fullName evidence="1">Uncharacterized protein</fullName>
    </submittedName>
</protein>
<sequence length="521" mass="57243">MRARCVRRRRAVTSNDSGKQRPVGKKKRPSARIGHKTSDVGDGKWEAGGGRWEMGDGTWEIPDSFRWKRGWSTPGSFQWERMGRNMSKVDGGTDAFDWLVNLASLARQILARQSSPPPTFIVVDQAGDPLWPSRPIFSATRCPPSVHAILPLDTSYTTSSVTSEAQTKWGRSETRMPCLTKNALEKLHKSPSCQSTVGRPHKIADFEFGCLIGERQHRGLSPVDPTPTEGPDYPQNNHHTSRFTILPSFAQLTSGLPPVDSAPAEGPDYPRNNYLRPLRPLIVPNNVESPLNPNQTGSAPQQSIAAGSNTLAPDAAPQIETVTAIEPQTSVEEHKEIVYHHRISSPSPQAPLSGGALRGDYRFVFVSVPGGNDGLCTFHVFAALKFEGVYYLRLAVGVILLGSISTTQYTSARFHSQVRESCAFGPLEPSPRAVDHSACNKFDRVLQRHVIENKPIHSVARLITSCRRRTGKKNKHTESRQTVDGKKWKQMLGRHTVEGGKSGRGLLGLTHRKAGPSTVTA</sequence>
<organism evidence="1 2">
    <name type="scientific">Artomyces pyxidatus</name>
    <dbReference type="NCBI Taxonomy" id="48021"/>
    <lineage>
        <taxon>Eukaryota</taxon>
        <taxon>Fungi</taxon>
        <taxon>Dikarya</taxon>
        <taxon>Basidiomycota</taxon>
        <taxon>Agaricomycotina</taxon>
        <taxon>Agaricomycetes</taxon>
        <taxon>Russulales</taxon>
        <taxon>Auriscalpiaceae</taxon>
        <taxon>Artomyces</taxon>
    </lineage>
</organism>
<reference evidence="1" key="2">
    <citation type="journal article" date="2022" name="New Phytol.">
        <title>Evolutionary transition to the ectomycorrhizal habit in the genomes of a hyperdiverse lineage of mushroom-forming fungi.</title>
        <authorList>
            <person name="Looney B."/>
            <person name="Miyauchi S."/>
            <person name="Morin E."/>
            <person name="Drula E."/>
            <person name="Courty P.E."/>
            <person name="Kohler A."/>
            <person name="Kuo A."/>
            <person name="LaButti K."/>
            <person name="Pangilinan J."/>
            <person name="Lipzen A."/>
            <person name="Riley R."/>
            <person name="Andreopoulos W."/>
            <person name="He G."/>
            <person name="Johnson J."/>
            <person name="Nolan M."/>
            <person name="Tritt A."/>
            <person name="Barry K.W."/>
            <person name="Grigoriev I.V."/>
            <person name="Nagy L.G."/>
            <person name="Hibbett D."/>
            <person name="Henrissat B."/>
            <person name="Matheny P.B."/>
            <person name="Labbe J."/>
            <person name="Martin F.M."/>
        </authorList>
    </citation>
    <scope>NUCLEOTIDE SEQUENCE</scope>
    <source>
        <strain evidence="1">HHB10654</strain>
    </source>
</reference>
<gene>
    <name evidence="1" type="ORF">BV25DRAFT_1842457</name>
</gene>
<accession>A0ACB8SIU2</accession>
<proteinExistence type="predicted"/>
<evidence type="ECO:0000313" key="2">
    <source>
        <dbReference type="Proteomes" id="UP000814140"/>
    </source>
</evidence>
<keyword evidence="2" id="KW-1185">Reference proteome</keyword>
<dbReference type="EMBL" id="MU277269">
    <property type="protein sequence ID" value="KAI0056178.1"/>
    <property type="molecule type" value="Genomic_DNA"/>
</dbReference>
<name>A0ACB8SIU2_9AGAM</name>
<dbReference type="Proteomes" id="UP000814140">
    <property type="component" value="Unassembled WGS sequence"/>
</dbReference>
<comment type="caution">
    <text evidence="1">The sequence shown here is derived from an EMBL/GenBank/DDBJ whole genome shotgun (WGS) entry which is preliminary data.</text>
</comment>